<evidence type="ECO:0000259" key="2">
    <source>
        <dbReference type="SMART" id="SM00672"/>
    </source>
</evidence>
<evidence type="ECO:0000256" key="1">
    <source>
        <dbReference type="SAM" id="MobiDB-lite"/>
    </source>
</evidence>
<dbReference type="OrthoDB" id="202415at2759"/>
<reference evidence="3 4" key="1">
    <citation type="submission" date="2018-05" db="EMBL/GenBank/DDBJ databases">
        <title>Whole genome sequencing for identification of molecular markers to develop diagnostic detection tools for the regulated plant pathogen Lachnellula willkommii.</title>
        <authorList>
            <person name="Giroux E."/>
            <person name="Bilodeau G."/>
        </authorList>
    </citation>
    <scope>NUCLEOTIDE SEQUENCE [LARGE SCALE GENOMIC DNA]</scope>
    <source>
        <strain evidence="3 4">CBS 203.66</strain>
    </source>
</reference>
<name>A0A8T9BGD8_9HELO</name>
<keyword evidence="4" id="KW-1185">Reference proteome</keyword>
<dbReference type="Proteomes" id="UP000469559">
    <property type="component" value="Unassembled WGS sequence"/>
</dbReference>
<protein>
    <submittedName>
        <fullName evidence="3">Protein O-glucosyltransferase 1</fullName>
    </submittedName>
</protein>
<accession>A0A8T9BGD8</accession>
<dbReference type="PANTHER" id="PTHR12203">
    <property type="entry name" value="KDEL LYS-ASP-GLU-LEU CONTAINING - RELATED"/>
    <property type="match status" value="1"/>
</dbReference>
<evidence type="ECO:0000313" key="3">
    <source>
        <dbReference type="EMBL" id="TVY17332.1"/>
    </source>
</evidence>
<dbReference type="Pfam" id="PF05686">
    <property type="entry name" value="Glyco_transf_90"/>
    <property type="match status" value="1"/>
</dbReference>
<feature type="region of interest" description="Disordered" evidence="1">
    <location>
        <begin position="48"/>
        <end position="71"/>
    </location>
</feature>
<dbReference type="AlphaFoldDB" id="A0A8T9BGD8"/>
<dbReference type="InterPro" id="IPR006598">
    <property type="entry name" value="CAP10"/>
</dbReference>
<sequence>MTSALPTSALPSATCPTVLPGEDHATSPADGSEPGNIYTIPAEKVVTSKGATTQTDAPAPSTAPNTHEEGQWSFNTTRDERAYGLTAEQCDAAFPGLFTEIDRAIEYRNKIGKITPDDVDISWKEHGAVRAAIIDQQLYVLETKFSGSGVGSLRGLSLLHAIHRAIITSPSPIPNVEFSFSTTDIADPKNRRHSIWALTRTEEQEEKWLMSDFGYWSWPNDVVGAYEQIRREIAINEMDFADKKKQVVWRGALNTNSIRKNLLSVTANKDWADVEAMQWIDTNSTAGNGVTSNSIPIPGHCQYQFVIQTEGNSYSGRGKYLQNCNSVVIMHKRTWLEPHHPLLIPSGPSQNIVEVETDFSDLEEKISFLLQNPKQAQRIAKNGIDAFRDRYLTPAAQACYWRRMLGSWADVSFVPEEWEIDEMTGTRTIRGMPFESFV</sequence>
<dbReference type="SMART" id="SM00672">
    <property type="entry name" value="CAP10"/>
    <property type="match status" value="1"/>
</dbReference>
<proteinExistence type="predicted"/>
<dbReference type="EMBL" id="QGMF01000266">
    <property type="protein sequence ID" value="TVY17332.1"/>
    <property type="molecule type" value="Genomic_DNA"/>
</dbReference>
<dbReference type="PANTHER" id="PTHR12203:SF112">
    <property type="entry name" value="DUF821 DOMAIN PROTEIN (AFU_ORTHOLOGUE AFUA_2G14740)"/>
    <property type="match status" value="1"/>
</dbReference>
<organism evidence="3 4">
    <name type="scientific">Lachnellula arida</name>
    <dbReference type="NCBI Taxonomy" id="1316785"/>
    <lineage>
        <taxon>Eukaryota</taxon>
        <taxon>Fungi</taxon>
        <taxon>Dikarya</taxon>
        <taxon>Ascomycota</taxon>
        <taxon>Pezizomycotina</taxon>
        <taxon>Leotiomycetes</taxon>
        <taxon>Helotiales</taxon>
        <taxon>Lachnaceae</taxon>
        <taxon>Lachnellula</taxon>
    </lineage>
</organism>
<feature type="compositionally biased region" description="Polar residues" evidence="1">
    <location>
        <begin position="1"/>
        <end position="15"/>
    </location>
</feature>
<feature type="domain" description="Glycosyl transferase CAP10" evidence="2">
    <location>
        <begin position="172"/>
        <end position="413"/>
    </location>
</feature>
<evidence type="ECO:0000313" key="4">
    <source>
        <dbReference type="Proteomes" id="UP000469559"/>
    </source>
</evidence>
<feature type="region of interest" description="Disordered" evidence="1">
    <location>
        <begin position="1"/>
        <end position="36"/>
    </location>
</feature>
<gene>
    <name evidence="3" type="primary">POGLUT1</name>
    <name evidence="3" type="ORF">LARI1_G005327</name>
</gene>
<comment type="caution">
    <text evidence="3">The sequence shown here is derived from an EMBL/GenBank/DDBJ whole genome shotgun (WGS) entry which is preliminary data.</text>
</comment>
<dbReference type="InterPro" id="IPR051091">
    <property type="entry name" value="O-Glucosyltr/Glycosyltrsf_90"/>
</dbReference>